<dbReference type="PANTHER" id="PTHR12211:SF0">
    <property type="entry name" value="ENDOPLASMIC RETICULUM RESIDENT PROTEIN 29"/>
    <property type="match status" value="1"/>
</dbReference>
<feature type="chain" id="PRO_5043270113" evidence="2">
    <location>
        <begin position="16"/>
        <end position="246"/>
    </location>
</feature>
<keyword evidence="7" id="KW-1185">Reference proteome</keyword>
<dbReference type="EMBL" id="CAMXCT020001075">
    <property type="protein sequence ID" value="CAL1139732.1"/>
    <property type="molecule type" value="Genomic_DNA"/>
</dbReference>
<organism evidence="5">
    <name type="scientific">Cladocopium goreaui</name>
    <dbReference type="NCBI Taxonomy" id="2562237"/>
    <lineage>
        <taxon>Eukaryota</taxon>
        <taxon>Sar</taxon>
        <taxon>Alveolata</taxon>
        <taxon>Dinophyceae</taxon>
        <taxon>Suessiales</taxon>
        <taxon>Symbiodiniaceae</taxon>
        <taxon>Cladocopium</taxon>
    </lineage>
</organism>
<dbReference type="Gene3D" id="1.20.1150.12">
    <property type="entry name" value="Endoplasmic reticulum resident protein 29, C-terminal domain"/>
    <property type="match status" value="1"/>
</dbReference>
<reference evidence="5" key="1">
    <citation type="submission" date="2022-10" db="EMBL/GenBank/DDBJ databases">
        <authorList>
            <person name="Chen Y."/>
            <person name="Dougan E. K."/>
            <person name="Chan C."/>
            <person name="Rhodes N."/>
            <person name="Thang M."/>
        </authorList>
    </citation>
    <scope>NUCLEOTIDE SEQUENCE</scope>
</reference>
<proteinExistence type="predicted"/>
<dbReference type="AlphaFoldDB" id="A0A9P1C6F4"/>
<comment type="caution">
    <text evidence="5">The sequence shown here is derived from an EMBL/GenBank/DDBJ whole genome shotgun (WGS) entry which is preliminary data.</text>
</comment>
<evidence type="ECO:0000313" key="5">
    <source>
        <dbReference type="EMBL" id="CAI3986357.1"/>
    </source>
</evidence>
<dbReference type="Gene3D" id="3.40.30.10">
    <property type="entry name" value="Glutaredoxin"/>
    <property type="match status" value="1"/>
</dbReference>
<feature type="domain" description="Endoplasmic reticulum resident protein 29 C-terminal" evidence="3">
    <location>
        <begin position="147"/>
        <end position="239"/>
    </location>
</feature>
<dbReference type="PANTHER" id="PTHR12211">
    <property type="entry name" value="ENDOPLASMIC RETICULUM PROTEIN ERP29"/>
    <property type="match status" value="1"/>
</dbReference>
<dbReference type="SUPFAM" id="SSF47933">
    <property type="entry name" value="ERP29 C domain-like"/>
    <property type="match status" value="1"/>
</dbReference>
<dbReference type="SUPFAM" id="SSF52833">
    <property type="entry name" value="Thioredoxin-like"/>
    <property type="match status" value="1"/>
</dbReference>
<dbReference type="Proteomes" id="UP001152797">
    <property type="component" value="Unassembled WGS sequence"/>
</dbReference>
<dbReference type="InterPro" id="IPR012883">
    <property type="entry name" value="ERp29_N"/>
</dbReference>
<gene>
    <name evidence="5" type="ORF">C1SCF055_LOCUS13718</name>
</gene>
<dbReference type="CDD" id="cd00238">
    <property type="entry name" value="ERp29c"/>
    <property type="match status" value="1"/>
</dbReference>
<evidence type="ECO:0000259" key="4">
    <source>
        <dbReference type="Pfam" id="PF07912"/>
    </source>
</evidence>
<dbReference type="InterPro" id="IPR036249">
    <property type="entry name" value="Thioredoxin-like_sf"/>
</dbReference>
<evidence type="ECO:0000256" key="2">
    <source>
        <dbReference type="SAM" id="SignalP"/>
    </source>
</evidence>
<reference evidence="6 7" key="2">
    <citation type="submission" date="2024-05" db="EMBL/GenBank/DDBJ databases">
        <authorList>
            <person name="Chen Y."/>
            <person name="Shah S."/>
            <person name="Dougan E. K."/>
            <person name="Thang M."/>
            <person name="Chan C."/>
        </authorList>
    </citation>
    <scope>NUCLEOTIDE SEQUENCE [LARGE SCALE GENOMIC DNA]</scope>
</reference>
<dbReference type="GO" id="GO:0009306">
    <property type="term" value="P:protein secretion"/>
    <property type="evidence" value="ECO:0007669"/>
    <property type="project" value="InterPro"/>
</dbReference>
<dbReference type="EMBL" id="CAMXCT030001075">
    <property type="protein sequence ID" value="CAL4773669.1"/>
    <property type="molecule type" value="Genomic_DNA"/>
</dbReference>
<evidence type="ECO:0000313" key="6">
    <source>
        <dbReference type="EMBL" id="CAL4773669.1"/>
    </source>
</evidence>
<dbReference type="Pfam" id="PF07749">
    <property type="entry name" value="ERp29"/>
    <property type="match status" value="1"/>
</dbReference>
<keyword evidence="2" id="KW-0732">Signal</keyword>
<dbReference type="InterPro" id="IPR016855">
    <property type="entry name" value="ERp29"/>
</dbReference>
<dbReference type="EMBL" id="CAMXCT010001075">
    <property type="protein sequence ID" value="CAI3986357.1"/>
    <property type="molecule type" value="Genomic_DNA"/>
</dbReference>
<dbReference type="InterPro" id="IPR036356">
    <property type="entry name" value="ERp29_C_sf"/>
</dbReference>
<accession>A0A9P1C6F4</accession>
<dbReference type="Pfam" id="PF07912">
    <property type="entry name" value="ERp29_N"/>
    <property type="match status" value="1"/>
</dbReference>
<sequence>MAWKLLPLLALVAQAADYNIVNLDNSTLKLLTGKDIPAFVRFDRDYPYGEKAEAFKALAQTAAGAKVIIGTVGISTYGEKMNQDLAERFGYKPSDKELEYSDMDNIFPRYRFFPTNGADMEYTGPVTVDAMTLYLKKEAKIYFGLKGTIREFDKLAADFVKEGANKAEVLKNAKAAADALEGADKDAAAYYVRAMEKSQEKGDWFKTETDRLKQIIGGGKVAPSKKDDMQLKVNRLSAFVSPSDEL</sequence>
<feature type="signal peptide" evidence="2">
    <location>
        <begin position="1"/>
        <end position="15"/>
    </location>
</feature>
<name>A0A9P1C6F4_9DINO</name>
<feature type="domain" description="ERp29 N-terminal" evidence="4">
    <location>
        <begin position="20"/>
        <end position="145"/>
    </location>
</feature>
<evidence type="ECO:0000256" key="1">
    <source>
        <dbReference type="ARBA" id="ARBA00022824"/>
    </source>
</evidence>
<keyword evidence="1" id="KW-0256">Endoplasmic reticulum</keyword>
<protein>
    <submittedName>
        <fullName evidence="6">Endoplasmic reticulum resident protein 29-like protein</fullName>
    </submittedName>
</protein>
<dbReference type="GO" id="GO:0005788">
    <property type="term" value="C:endoplasmic reticulum lumen"/>
    <property type="evidence" value="ECO:0007669"/>
    <property type="project" value="InterPro"/>
</dbReference>
<dbReference type="OrthoDB" id="417262at2759"/>
<evidence type="ECO:0000259" key="3">
    <source>
        <dbReference type="Pfam" id="PF07749"/>
    </source>
</evidence>
<dbReference type="InterPro" id="IPR011679">
    <property type="entry name" value="ERp29_C"/>
</dbReference>
<evidence type="ECO:0000313" key="7">
    <source>
        <dbReference type="Proteomes" id="UP001152797"/>
    </source>
</evidence>